<organism evidence="2 3">
    <name type="scientific">Rhodopirellula islandica</name>
    <dbReference type="NCBI Taxonomy" id="595434"/>
    <lineage>
        <taxon>Bacteria</taxon>
        <taxon>Pseudomonadati</taxon>
        <taxon>Planctomycetota</taxon>
        <taxon>Planctomycetia</taxon>
        <taxon>Pirellulales</taxon>
        <taxon>Pirellulaceae</taxon>
        <taxon>Rhodopirellula</taxon>
    </lineage>
</organism>
<evidence type="ECO:0000313" key="2">
    <source>
        <dbReference type="EMBL" id="KLU01391.1"/>
    </source>
</evidence>
<feature type="domain" description="Polysaccharide pyruvyl transferase" evidence="1">
    <location>
        <begin position="64"/>
        <end position="370"/>
    </location>
</feature>
<evidence type="ECO:0000313" key="3">
    <source>
        <dbReference type="Proteomes" id="UP000036367"/>
    </source>
</evidence>
<dbReference type="STRING" id="595434.RISK_006547"/>
<dbReference type="AlphaFoldDB" id="A0A0J1B4L5"/>
<evidence type="ECO:0000259" key="1">
    <source>
        <dbReference type="Pfam" id="PF04230"/>
    </source>
</evidence>
<accession>A0A0J1B4L5</accession>
<protein>
    <recommendedName>
        <fullName evidence="1">Polysaccharide pyruvyl transferase domain-containing protein</fullName>
    </recommendedName>
</protein>
<reference evidence="2" key="1">
    <citation type="submission" date="2015-05" db="EMBL/GenBank/DDBJ databases">
        <title>Permanent draft genome of Rhodopirellula islandicus K833.</title>
        <authorList>
            <person name="Kizina J."/>
            <person name="Richter M."/>
            <person name="Glockner F.O."/>
            <person name="Harder J."/>
        </authorList>
    </citation>
    <scope>NUCLEOTIDE SEQUENCE [LARGE SCALE GENOMIC DNA]</scope>
    <source>
        <strain evidence="2">K833</strain>
    </source>
</reference>
<dbReference type="EMBL" id="LECT01000054">
    <property type="protein sequence ID" value="KLU01391.1"/>
    <property type="molecule type" value="Genomic_DNA"/>
</dbReference>
<dbReference type="RefSeq" id="WP_047817338.1">
    <property type="nucleotide sequence ID" value="NZ_LECT01000054.1"/>
</dbReference>
<dbReference type="InterPro" id="IPR007345">
    <property type="entry name" value="Polysacch_pyruvyl_Trfase"/>
</dbReference>
<dbReference type="PATRIC" id="fig|595434.4.peg.6228"/>
<proteinExistence type="predicted"/>
<name>A0A0J1B4L5_RHOIS</name>
<dbReference type="Proteomes" id="UP000036367">
    <property type="component" value="Unassembled WGS sequence"/>
</dbReference>
<dbReference type="OrthoDB" id="5093983at2"/>
<dbReference type="PROSITE" id="PS51318">
    <property type="entry name" value="TAT"/>
    <property type="match status" value="1"/>
</dbReference>
<gene>
    <name evidence="2" type="ORF">RISK_006547</name>
</gene>
<dbReference type="Pfam" id="PF04230">
    <property type="entry name" value="PS_pyruv_trans"/>
    <property type="match status" value="1"/>
</dbReference>
<keyword evidence="3" id="KW-1185">Reference proteome</keyword>
<sequence length="447" mass="50189">MTHLKFGKRSSALDRRAFLSGTAKLGMAAGTLGLNSSLLPSLASADDGKPPKRVLLRSSWQTVNIGDIAHTPGVLSILREHLPDVEVTLWPSNVDNGVEELLRKEFPKLKIAKPRSEALKQAFRECDFLLHGSGASIVAERDLIRWREETGKPYGIYGITFPMKKSSATRARNEDAMARSVEVLSHARFVFFRDSKSLALAKSLGASSPVMEFGPDGAFACDLRDEPAADRFLEENQLKPQGFLCCIPRLRYTPYWTIKSHVKFDPVKHARNEAMKEHDHAELREAIVQVVRETDRKVLVCPEDRTQMAVGKEMLIDRLPQDVLSRVVWRPNYWLTGEAVSVYMKSAGLFGNEMHSPIMCIGHGIPAIVCRFEEQTSKGYMWEDIGLGDWLFDLDSETDRNRIVPAVLQLANDLDAAKAKAEEARRFVENRQRETMAVLQQELASIS</sequence>
<comment type="caution">
    <text evidence="2">The sequence shown here is derived from an EMBL/GenBank/DDBJ whole genome shotgun (WGS) entry which is preliminary data.</text>
</comment>
<dbReference type="InterPro" id="IPR006311">
    <property type="entry name" value="TAT_signal"/>
</dbReference>